<dbReference type="PANTHER" id="PTHR30250:SF11">
    <property type="entry name" value="O-ANTIGEN TRANSPORTER-RELATED"/>
    <property type="match status" value="1"/>
</dbReference>
<keyword evidence="8" id="KW-1185">Reference proteome</keyword>
<feature type="transmembrane region" description="Helical" evidence="6">
    <location>
        <begin position="484"/>
        <end position="504"/>
    </location>
</feature>
<dbReference type="EMBL" id="JAUOTP010000004">
    <property type="protein sequence ID" value="MDO6415061.1"/>
    <property type="molecule type" value="Genomic_DNA"/>
</dbReference>
<feature type="transmembrane region" description="Helical" evidence="6">
    <location>
        <begin position="97"/>
        <end position="121"/>
    </location>
</feature>
<feature type="transmembrane region" description="Helical" evidence="6">
    <location>
        <begin position="189"/>
        <end position="208"/>
    </location>
</feature>
<dbReference type="Proteomes" id="UP001169764">
    <property type="component" value="Unassembled WGS sequence"/>
</dbReference>
<dbReference type="PANTHER" id="PTHR30250">
    <property type="entry name" value="PST FAMILY PREDICTED COLANIC ACID TRANSPORTER"/>
    <property type="match status" value="1"/>
</dbReference>
<dbReference type="InterPro" id="IPR050833">
    <property type="entry name" value="Poly_Biosynth_Transport"/>
</dbReference>
<gene>
    <name evidence="7" type="ORF">Q4F19_11780</name>
</gene>
<proteinExistence type="predicted"/>
<name>A0ABT8Y9Q7_9SPHN</name>
<keyword evidence="2" id="KW-1003">Cell membrane</keyword>
<evidence type="ECO:0000313" key="8">
    <source>
        <dbReference type="Proteomes" id="UP001169764"/>
    </source>
</evidence>
<evidence type="ECO:0000313" key="7">
    <source>
        <dbReference type="EMBL" id="MDO6415061.1"/>
    </source>
</evidence>
<keyword evidence="5 6" id="KW-0472">Membrane</keyword>
<evidence type="ECO:0000256" key="6">
    <source>
        <dbReference type="SAM" id="Phobius"/>
    </source>
</evidence>
<protein>
    <submittedName>
        <fullName evidence="7">Oligosaccharide flippase family protein</fullName>
    </submittedName>
</protein>
<accession>A0ABT8Y9Q7</accession>
<comment type="caution">
    <text evidence="7">The sequence shown here is derived from an EMBL/GenBank/DDBJ whole genome shotgun (WGS) entry which is preliminary data.</text>
</comment>
<feature type="transmembrane region" description="Helical" evidence="6">
    <location>
        <begin position="308"/>
        <end position="325"/>
    </location>
</feature>
<organism evidence="7 8">
    <name type="scientific">Sphingomonas natans</name>
    <dbReference type="NCBI Taxonomy" id="3063330"/>
    <lineage>
        <taxon>Bacteria</taxon>
        <taxon>Pseudomonadati</taxon>
        <taxon>Pseudomonadota</taxon>
        <taxon>Alphaproteobacteria</taxon>
        <taxon>Sphingomonadales</taxon>
        <taxon>Sphingomonadaceae</taxon>
        <taxon>Sphingomonas</taxon>
    </lineage>
</organism>
<feature type="transmembrane region" description="Helical" evidence="6">
    <location>
        <begin position="133"/>
        <end position="153"/>
    </location>
</feature>
<evidence type="ECO:0000256" key="5">
    <source>
        <dbReference type="ARBA" id="ARBA00023136"/>
    </source>
</evidence>
<evidence type="ECO:0000256" key="4">
    <source>
        <dbReference type="ARBA" id="ARBA00022989"/>
    </source>
</evidence>
<keyword evidence="4 6" id="KW-1133">Transmembrane helix</keyword>
<evidence type="ECO:0000256" key="1">
    <source>
        <dbReference type="ARBA" id="ARBA00004651"/>
    </source>
</evidence>
<evidence type="ECO:0000256" key="3">
    <source>
        <dbReference type="ARBA" id="ARBA00022692"/>
    </source>
</evidence>
<feature type="transmembrane region" description="Helical" evidence="6">
    <location>
        <begin position="345"/>
        <end position="368"/>
    </location>
</feature>
<feature type="transmembrane region" description="Helical" evidence="6">
    <location>
        <begin position="165"/>
        <end position="182"/>
    </location>
</feature>
<reference evidence="7" key="1">
    <citation type="submission" date="2023-07" db="EMBL/GenBank/DDBJ databases">
        <authorList>
            <person name="Kim M."/>
        </authorList>
    </citation>
    <scope>NUCLEOTIDE SEQUENCE</scope>
    <source>
        <strain evidence="7">BIUV-7</strain>
    </source>
</reference>
<dbReference type="Pfam" id="PF13440">
    <property type="entry name" value="Polysacc_synt_3"/>
    <property type="match status" value="1"/>
</dbReference>
<sequence length="524" mass="56096">MFWWPPVANTHPTEGPGDIETLAQGGRTNFFGFLLRLAARLPFLFIAGRWYGADALGRFAYATIIVEFAGQLATMGLKRGLAQQLATTHRPHVHVVWDALLVSFIASLVAAGALIAVPEIMFPNSEINGSDRLLALTIFGWAASDIALAALAYRGDIAATVKARSLIEPWTISIAAFGFAFYSTRDGLIMAYALSAIAAFVASLWPLYRNYGRPNKWRPEPLRLQKIAVKNLPLAGADAIEWGSRRLDIAMLGLFFSPAIVGIYYVAQQVASLPQKLKTSFDPILGPVITQNLAEDNLKAVARQVRQVGFWIIAAQLGIALALSIPGKAVMGLVGPGFVGGTGALAVLLAAEAIAATAVVSEAALIYVAAKRNFLISLVMIVSQAILSVLLVWLLRAALPHVAAWGWIKPRPDFRDDVIAAAGPAIALMLALGAASVAKALLLRRILGAKVSGWRWSLVFAAIVAAVVGWAVTRLPHSLEWVELAIGVPVILGVYGAIVWRFGFTSDDRALFRKSQPAAAGNRS</sequence>
<dbReference type="RefSeq" id="WP_303542759.1">
    <property type="nucleotide sequence ID" value="NZ_JAUOTP010000004.1"/>
</dbReference>
<keyword evidence="3 6" id="KW-0812">Transmembrane</keyword>
<comment type="subcellular location">
    <subcellularLocation>
        <location evidence="1">Cell membrane</location>
        <topology evidence="1">Multi-pass membrane protein</topology>
    </subcellularLocation>
</comment>
<feature type="transmembrane region" description="Helical" evidence="6">
    <location>
        <begin position="419"/>
        <end position="442"/>
    </location>
</feature>
<feature type="transmembrane region" description="Helical" evidence="6">
    <location>
        <begin position="59"/>
        <end position="77"/>
    </location>
</feature>
<feature type="transmembrane region" description="Helical" evidence="6">
    <location>
        <begin position="375"/>
        <end position="399"/>
    </location>
</feature>
<feature type="transmembrane region" description="Helical" evidence="6">
    <location>
        <begin position="454"/>
        <end position="472"/>
    </location>
</feature>
<evidence type="ECO:0000256" key="2">
    <source>
        <dbReference type="ARBA" id="ARBA00022475"/>
    </source>
</evidence>